<evidence type="ECO:0000313" key="3">
    <source>
        <dbReference type="Proteomes" id="UP001054945"/>
    </source>
</evidence>
<feature type="region of interest" description="Disordered" evidence="1">
    <location>
        <begin position="73"/>
        <end position="115"/>
    </location>
</feature>
<evidence type="ECO:0000256" key="1">
    <source>
        <dbReference type="SAM" id="MobiDB-lite"/>
    </source>
</evidence>
<dbReference type="AlphaFoldDB" id="A0AAV4PT79"/>
<accession>A0AAV4PT79</accession>
<reference evidence="2 3" key="1">
    <citation type="submission" date="2021-06" db="EMBL/GenBank/DDBJ databases">
        <title>Caerostris extrusa draft genome.</title>
        <authorList>
            <person name="Kono N."/>
            <person name="Arakawa K."/>
        </authorList>
    </citation>
    <scope>NUCLEOTIDE SEQUENCE [LARGE SCALE GENOMIC DNA]</scope>
</reference>
<proteinExistence type="predicted"/>
<protein>
    <submittedName>
        <fullName evidence="2">Uncharacterized protein</fullName>
    </submittedName>
</protein>
<organism evidence="2 3">
    <name type="scientific">Caerostris extrusa</name>
    <name type="common">Bark spider</name>
    <name type="synonym">Caerostris bankana</name>
    <dbReference type="NCBI Taxonomy" id="172846"/>
    <lineage>
        <taxon>Eukaryota</taxon>
        <taxon>Metazoa</taxon>
        <taxon>Ecdysozoa</taxon>
        <taxon>Arthropoda</taxon>
        <taxon>Chelicerata</taxon>
        <taxon>Arachnida</taxon>
        <taxon>Araneae</taxon>
        <taxon>Araneomorphae</taxon>
        <taxon>Entelegynae</taxon>
        <taxon>Araneoidea</taxon>
        <taxon>Araneidae</taxon>
        <taxon>Caerostris</taxon>
    </lineage>
</organism>
<gene>
    <name evidence="2" type="ORF">CEXT_33611</name>
</gene>
<dbReference type="Proteomes" id="UP001054945">
    <property type="component" value="Unassembled WGS sequence"/>
</dbReference>
<sequence>MGAGGWNRDIMKGVEGMEGMLPRNATWREKREFDKCPTAWDVGTKTEFRFVPPLPATVPIFILFTHYPLPTSRGNFSSEQKERQKTSPTFPPQGRIPRFLPSPLSRIPRPLASPT</sequence>
<comment type="caution">
    <text evidence="2">The sequence shown here is derived from an EMBL/GenBank/DDBJ whole genome shotgun (WGS) entry which is preliminary data.</text>
</comment>
<keyword evidence="3" id="KW-1185">Reference proteome</keyword>
<evidence type="ECO:0000313" key="2">
    <source>
        <dbReference type="EMBL" id="GIX99125.1"/>
    </source>
</evidence>
<feature type="compositionally biased region" description="Low complexity" evidence="1">
    <location>
        <begin position="97"/>
        <end position="115"/>
    </location>
</feature>
<name>A0AAV4PT79_CAEEX</name>
<dbReference type="EMBL" id="BPLR01005007">
    <property type="protein sequence ID" value="GIX99125.1"/>
    <property type="molecule type" value="Genomic_DNA"/>
</dbReference>